<name>A0A6M2BQM3_9GAMM</name>
<keyword evidence="2" id="KW-1185">Reference proteome</keyword>
<evidence type="ECO:0000313" key="1">
    <source>
        <dbReference type="EMBL" id="NGY04377.1"/>
    </source>
</evidence>
<comment type="caution">
    <text evidence="1">The sequence shown here is derived from an EMBL/GenBank/DDBJ whole genome shotgun (WGS) entry which is preliminary data.</text>
</comment>
<accession>A0A6M2BQM3</accession>
<evidence type="ECO:0000313" key="2">
    <source>
        <dbReference type="Proteomes" id="UP000472676"/>
    </source>
</evidence>
<organism evidence="1 2">
    <name type="scientific">Solimonas terrae</name>
    <dbReference type="NCBI Taxonomy" id="1396819"/>
    <lineage>
        <taxon>Bacteria</taxon>
        <taxon>Pseudomonadati</taxon>
        <taxon>Pseudomonadota</taxon>
        <taxon>Gammaproteobacteria</taxon>
        <taxon>Nevskiales</taxon>
        <taxon>Nevskiaceae</taxon>
        <taxon>Solimonas</taxon>
    </lineage>
</organism>
<gene>
    <name evidence="1" type="ORF">G7Y85_06350</name>
</gene>
<sequence length="50" mass="5731">MPHRSLVETAPGKRQVDATTRKTRVQSFMCLGCGSRWRFDPQHGWQSLSV</sequence>
<protein>
    <submittedName>
        <fullName evidence="1">Uncharacterized protein</fullName>
    </submittedName>
</protein>
<proteinExistence type="predicted"/>
<dbReference type="AlphaFoldDB" id="A0A6M2BQM3"/>
<dbReference type="EMBL" id="JAAMOW010000003">
    <property type="protein sequence ID" value="NGY04377.1"/>
    <property type="molecule type" value="Genomic_DNA"/>
</dbReference>
<dbReference type="Proteomes" id="UP000472676">
    <property type="component" value="Unassembled WGS sequence"/>
</dbReference>
<dbReference type="RefSeq" id="WP_166253647.1">
    <property type="nucleotide sequence ID" value="NZ_JAAMOW010000003.1"/>
</dbReference>
<reference evidence="1 2" key="1">
    <citation type="journal article" date="2014" name="Int. J. Syst. Evol. Microbiol.">
        <title>Solimonas terrae sp. nov., isolated from soil.</title>
        <authorList>
            <person name="Kim S.J."/>
            <person name="Moon J.Y."/>
            <person name="Weon H.Y."/>
            <person name="Ahn J.H."/>
            <person name="Chen W.M."/>
            <person name="Kwon S.W."/>
        </authorList>
    </citation>
    <scope>NUCLEOTIDE SEQUENCE [LARGE SCALE GENOMIC DNA]</scope>
    <source>
        <strain evidence="1 2">KIS83-12</strain>
    </source>
</reference>